<dbReference type="EMBL" id="JYDV01000001">
    <property type="protein sequence ID" value="KRZ46295.1"/>
    <property type="molecule type" value="Genomic_DNA"/>
</dbReference>
<feature type="domain" description="Cyclin-like" evidence="4">
    <location>
        <begin position="58"/>
        <end position="157"/>
    </location>
</feature>
<evidence type="ECO:0000259" key="4">
    <source>
        <dbReference type="SMART" id="SM00385"/>
    </source>
</evidence>
<feature type="region of interest" description="Disordered" evidence="3">
    <location>
        <begin position="344"/>
        <end position="415"/>
    </location>
</feature>
<feature type="compositionally biased region" description="Basic and acidic residues" evidence="3">
    <location>
        <begin position="503"/>
        <end position="512"/>
    </location>
</feature>
<dbReference type="GO" id="GO:0016538">
    <property type="term" value="F:cyclin-dependent protein serine/threonine kinase regulator activity"/>
    <property type="evidence" value="ECO:0007669"/>
    <property type="project" value="InterPro"/>
</dbReference>
<keyword evidence="1 2" id="KW-0195">Cyclin</keyword>
<dbReference type="InterPro" id="IPR036915">
    <property type="entry name" value="Cyclin-like_sf"/>
</dbReference>
<dbReference type="InterPro" id="IPR006671">
    <property type="entry name" value="Cyclin_N"/>
</dbReference>
<reference evidence="5 6" key="1">
    <citation type="submission" date="2015-01" db="EMBL/GenBank/DDBJ databases">
        <title>Evolution of Trichinella species and genotypes.</title>
        <authorList>
            <person name="Korhonen P.K."/>
            <person name="Edoardo P."/>
            <person name="Giuseppe L.R."/>
            <person name="Gasser R.B."/>
        </authorList>
    </citation>
    <scope>NUCLEOTIDE SEQUENCE [LARGE SCALE GENOMIC DNA]</scope>
    <source>
        <strain evidence="5">ISS176</strain>
    </source>
</reference>
<dbReference type="SUPFAM" id="SSF47954">
    <property type="entry name" value="Cyclin-like"/>
    <property type="match status" value="2"/>
</dbReference>
<organism evidence="5 6">
    <name type="scientific">Trichinella pseudospiralis</name>
    <name type="common">Parasitic roundworm</name>
    <dbReference type="NCBI Taxonomy" id="6337"/>
    <lineage>
        <taxon>Eukaryota</taxon>
        <taxon>Metazoa</taxon>
        <taxon>Ecdysozoa</taxon>
        <taxon>Nematoda</taxon>
        <taxon>Enoplea</taxon>
        <taxon>Dorylaimia</taxon>
        <taxon>Trichinellida</taxon>
        <taxon>Trichinellidae</taxon>
        <taxon>Trichinella</taxon>
    </lineage>
</organism>
<feature type="compositionally biased region" description="Basic and acidic residues" evidence="3">
    <location>
        <begin position="446"/>
        <end position="458"/>
    </location>
</feature>
<comment type="similarity">
    <text evidence="2">Belongs to the cyclin family.</text>
</comment>
<evidence type="ECO:0000256" key="1">
    <source>
        <dbReference type="ARBA" id="ARBA00023127"/>
    </source>
</evidence>
<feature type="compositionally biased region" description="Polar residues" evidence="3">
    <location>
        <begin position="350"/>
        <end position="362"/>
    </location>
</feature>
<comment type="caution">
    <text evidence="5">The sequence shown here is derived from an EMBL/GenBank/DDBJ whole genome shotgun (WGS) entry which is preliminary data.</text>
</comment>
<accession>A0A0V1KGD8</accession>
<feature type="compositionally biased region" description="Polar residues" evidence="3">
    <location>
        <begin position="484"/>
        <end position="502"/>
    </location>
</feature>
<dbReference type="InterPro" id="IPR043198">
    <property type="entry name" value="Cyclin/Ssn8"/>
</dbReference>
<evidence type="ECO:0000313" key="6">
    <source>
        <dbReference type="Proteomes" id="UP000054826"/>
    </source>
</evidence>
<protein>
    <submittedName>
        <fullName evidence="5">Cyclin-T2</fullName>
    </submittedName>
</protein>
<dbReference type="Proteomes" id="UP000054826">
    <property type="component" value="Unassembled WGS sequence"/>
</dbReference>
<proteinExistence type="inferred from homology"/>
<dbReference type="AlphaFoldDB" id="A0A0V1KGD8"/>
<feature type="compositionally biased region" description="Polar residues" evidence="3">
    <location>
        <begin position="430"/>
        <end position="440"/>
    </location>
</feature>
<dbReference type="InterPro" id="IPR013763">
    <property type="entry name" value="Cyclin-like_dom"/>
</dbReference>
<dbReference type="CDD" id="cd20539">
    <property type="entry name" value="CYCLIN_CCNT_rpt2"/>
    <property type="match status" value="1"/>
</dbReference>
<dbReference type="Pfam" id="PF00134">
    <property type="entry name" value="Cyclin_N"/>
    <property type="match status" value="1"/>
</dbReference>
<gene>
    <name evidence="5" type="primary">CCNT2</name>
    <name evidence="5" type="ORF">T4C_7448</name>
</gene>
<feature type="compositionally biased region" description="Low complexity" evidence="3">
    <location>
        <begin position="514"/>
        <end position="526"/>
    </location>
</feature>
<evidence type="ECO:0000256" key="2">
    <source>
        <dbReference type="RuleBase" id="RU000383"/>
    </source>
</evidence>
<feature type="compositionally biased region" description="Polar residues" evidence="3">
    <location>
        <begin position="569"/>
        <end position="584"/>
    </location>
</feature>
<evidence type="ECO:0000256" key="3">
    <source>
        <dbReference type="SAM" id="MobiDB-lite"/>
    </source>
</evidence>
<dbReference type="SMART" id="SM00385">
    <property type="entry name" value="CYCLIN"/>
    <property type="match status" value="1"/>
</dbReference>
<feature type="region of interest" description="Disordered" evidence="3">
    <location>
        <begin position="427"/>
        <end position="592"/>
    </location>
</feature>
<name>A0A0V1KGD8_TRIPS</name>
<sequence length="592" mass="66332">LYVGFNSVRCGCDDMESLGQSQESSRWLFSDESLAKCPSILAGFDQAKELAYRQQAANHIAEMGSKLSLSQLSLNTAIVYMHRFYVFHSFQRFPRFDVAAAALFLSAKVEECPRKLEYVVKVSYALQYRDAPSLETNSPRYAEEAQKIITFENILLQTLGFDINVVHPHAHVVRCCQLIKAPKDLAHSAYFFATDSLHWSTFCLRYRPAVVACICIHLACSWAKWEVVWFSLPLLIAVNMLPIFDQSDQSRNRCPLNMRIQFSSQHTSMTDCLVKNDNFLLHHYQNGIPPSKEGKPWYEYVDPNITMDTLQELAHEFAGIRERLPDKYRLRRFVRREGQVVAVQGGEAGSETSGMANSTELAQRSVETEPVNLNASTSSGHVSTAAGPVHTQPVLHSEQQQEQAGRGDVNHLTDPVIHNDDEAASANLEGRSSQHASQAHSVIDLKLYKERREREREANPTSGLDNADSKAQRKSFIPYLTNAAKDQQSSGAAETKPSYTSTVKEHTADHQKQQQRQQLQPLPQHAQDVDGMLGPVNSVAGNSRDAKNHKRHANMDDSALVKSKHPRNTVDSSVIRKSNGNDNVTPEAKFCV</sequence>
<dbReference type="Pfam" id="PF21797">
    <property type="entry name" value="CycT2-like_C"/>
    <property type="match status" value="2"/>
</dbReference>
<dbReference type="GO" id="GO:0006357">
    <property type="term" value="P:regulation of transcription by RNA polymerase II"/>
    <property type="evidence" value="ECO:0007669"/>
    <property type="project" value="InterPro"/>
</dbReference>
<dbReference type="Gene3D" id="1.10.472.10">
    <property type="entry name" value="Cyclin-like"/>
    <property type="match status" value="2"/>
</dbReference>
<feature type="non-terminal residue" evidence="5">
    <location>
        <position position="1"/>
    </location>
</feature>
<feature type="compositionally biased region" description="Polar residues" evidence="3">
    <location>
        <begin position="371"/>
        <end position="382"/>
    </location>
</feature>
<evidence type="ECO:0000313" key="5">
    <source>
        <dbReference type="EMBL" id="KRZ46295.1"/>
    </source>
</evidence>
<dbReference type="PANTHER" id="PTHR10026">
    <property type="entry name" value="CYCLIN"/>
    <property type="match status" value="1"/>
</dbReference>